<dbReference type="OrthoDB" id="2162994at2759"/>
<dbReference type="Pfam" id="PF00320">
    <property type="entry name" value="GATA"/>
    <property type="match status" value="1"/>
</dbReference>
<dbReference type="CDD" id="cd00202">
    <property type="entry name" value="ZnF_GATA"/>
    <property type="match status" value="1"/>
</dbReference>
<dbReference type="AlphaFoldDB" id="A0A0D2X156"/>
<evidence type="ECO:0000256" key="2">
    <source>
        <dbReference type="ARBA" id="ARBA00022771"/>
    </source>
</evidence>
<dbReference type="InterPro" id="IPR000679">
    <property type="entry name" value="Znf_GATA"/>
</dbReference>
<proteinExistence type="predicted"/>
<keyword evidence="2 4" id="KW-0863">Zinc-finger</keyword>
<keyword evidence="8" id="KW-1185">Reference proteome</keyword>
<organism evidence="7 8">
    <name type="scientific">Capsaspora owczarzaki (strain ATCC 30864)</name>
    <dbReference type="NCBI Taxonomy" id="595528"/>
    <lineage>
        <taxon>Eukaryota</taxon>
        <taxon>Filasterea</taxon>
        <taxon>Capsaspora</taxon>
    </lineage>
</organism>
<evidence type="ECO:0000256" key="1">
    <source>
        <dbReference type="ARBA" id="ARBA00022723"/>
    </source>
</evidence>
<evidence type="ECO:0000313" key="8">
    <source>
        <dbReference type="Proteomes" id="UP000008743"/>
    </source>
</evidence>
<dbReference type="PANTHER" id="PTHR45658">
    <property type="entry name" value="GATA TRANSCRIPTION FACTOR"/>
    <property type="match status" value="1"/>
</dbReference>
<dbReference type="SMART" id="SM00401">
    <property type="entry name" value="ZnF_GATA"/>
    <property type="match status" value="1"/>
</dbReference>
<gene>
    <name evidence="7" type="ORF">CAOG_001565</name>
</gene>
<feature type="domain" description="GATA-type" evidence="6">
    <location>
        <begin position="350"/>
        <end position="383"/>
    </location>
</feature>
<dbReference type="InterPro" id="IPR051140">
    <property type="entry name" value="GATA_TF"/>
</dbReference>
<evidence type="ECO:0000256" key="4">
    <source>
        <dbReference type="PROSITE-ProRule" id="PRU00094"/>
    </source>
</evidence>
<reference evidence="8" key="1">
    <citation type="submission" date="2011-02" db="EMBL/GenBank/DDBJ databases">
        <title>The Genome Sequence of Capsaspora owczarzaki ATCC 30864.</title>
        <authorList>
            <person name="Russ C."/>
            <person name="Cuomo C."/>
            <person name="Burger G."/>
            <person name="Gray M.W."/>
            <person name="Holland P.W.H."/>
            <person name="King N."/>
            <person name="Lang F.B.F."/>
            <person name="Roger A.J."/>
            <person name="Ruiz-Trillo I."/>
            <person name="Young S.K."/>
            <person name="Zeng Q."/>
            <person name="Gargeya S."/>
            <person name="Alvarado L."/>
            <person name="Berlin A."/>
            <person name="Chapman S.B."/>
            <person name="Chen Z."/>
            <person name="Freedman E."/>
            <person name="Gellesch M."/>
            <person name="Goldberg J."/>
            <person name="Griggs A."/>
            <person name="Gujja S."/>
            <person name="Heilman E."/>
            <person name="Heiman D."/>
            <person name="Howarth C."/>
            <person name="Mehta T."/>
            <person name="Neiman D."/>
            <person name="Pearson M."/>
            <person name="Roberts A."/>
            <person name="Saif S."/>
            <person name="Shea T."/>
            <person name="Shenoy N."/>
            <person name="Sisk P."/>
            <person name="Stolte C."/>
            <person name="Sykes S."/>
            <person name="White J."/>
            <person name="Yandava C."/>
            <person name="Haas B."/>
            <person name="Nusbaum C."/>
            <person name="Birren B."/>
        </authorList>
    </citation>
    <scope>NUCLEOTIDE SEQUENCE</scope>
    <source>
        <strain evidence="8">ATCC 30864</strain>
    </source>
</reference>
<dbReference type="InParanoid" id="A0A0D2X156"/>
<dbReference type="EMBL" id="KE346361">
    <property type="protein sequence ID" value="KJE90224.1"/>
    <property type="molecule type" value="Genomic_DNA"/>
</dbReference>
<dbReference type="GO" id="GO:0008270">
    <property type="term" value="F:zinc ion binding"/>
    <property type="evidence" value="ECO:0007669"/>
    <property type="project" value="UniProtKB-KW"/>
</dbReference>
<feature type="region of interest" description="Disordered" evidence="5">
    <location>
        <begin position="427"/>
        <end position="461"/>
    </location>
</feature>
<protein>
    <recommendedName>
        <fullName evidence="6">GATA-type domain-containing protein</fullName>
    </recommendedName>
</protein>
<accession>A0A0D2X156</accession>
<dbReference type="Proteomes" id="UP000008743">
    <property type="component" value="Unassembled WGS sequence"/>
</dbReference>
<dbReference type="GO" id="GO:0043565">
    <property type="term" value="F:sequence-specific DNA binding"/>
    <property type="evidence" value="ECO:0007669"/>
    <property type="project" value="InterPro"/>
</dbReference>
<evidence type="ECO:0000256" key="3">
    <source>
        <dbReference type="ARBA" id="ARBA00022833"/>
    </source>
</evidence>
<dbReference type="GO" id="GO:0006355">
    <property type="term" value="P:regulation of DNA-templated transcription"/>
    <property type="evidence" value="ECO:0007669"/>
    <property type="project" value="InterPro"/>
</dbReference>
<evidence type="ECO:0000259" key="6">
    <source>
        <dbReference type="PROSITE" id="PS50114"/>
    </source>
</evidence>
<feature type="compositionally biased region" description="Acidic residues" evidence="5">
    <location>
        <begin position="440"/>
        <end position="461"/>
    </location>
</feature>
<keyword evidence="3" id="KW-0862">Zinc</keyword>
<keyword evidence="1" id="KW-0479">Metal-binding</keyword>
<evidence type="ECO:0000313" key="7">
    <source>
        <dbReference type="EMBL" id="KJE90224.1"/>
    </source>
</evidence>
<evidence type="ECO:0000256" key="5">
    <source>
        <dbReference type="SAM" id="MobiDB-lite"/>
    </source>
</evidence>
<dbReference type="RefSeq" id="XP_004364433.1">
    <property type="nucleotide sequence ID" value="XM_004364376.2"/>
</dbReference>
<dbReference type="SUPFAM" id="SSF57716">
    <property type="entry name" value="Glucocorticoid receptor-like (DNA-binding domain)"/>
    <property type="match status" value="1"/>
</dbReference>
<name>A0A0D2X156_CAPO3</name>
<dbReference type="InterPro" id="IPR013088">
    <property type="entry name" value="Znf_NHR/GATA"/>
</dbReference>
<dbReference type="eggNOG" id="ENOG502S72E">
    <property type="taxonomic scope" value="Eukaryota"/>
</dbReference>
<dbReference type="PROSITE" id="PS50114">
    <property type="entry name" value="GATA_ZN_FINGER_2"/>
    <property type="match status" value="1"/>
</dbReference>
<sequence length="461" mass="50850">MSIAWTEKQFERSMLPIAAVAASPAQQPRCGGAARMRQIFASAMSGMETLQTTRSHQEPQQAAVIFPPRLNLNAPAASYYSNNSAAIASAPGLSSAILRDFFLNAELGRDSPTPSAQIEASMTLDRTWAQAALTQSEPRSRPRPAQTETNNFSAILSQQQQYQPQQRQQQQLQQEEEVPFLMEQEDDLVDHPPVVQPSQASLDLDALLLDIIIPEASYNTINHVDGQSQALPLLEHDRQEIELWNANDNHGETLLPAAELPDLMTTLATASQLSEVNSSNRTYVPEGPLCRRCSAASEAESIASAMLASALFASANANLELHMGENVPVLAKPACKPRRRTGRRRHVNKKKRTRACQMCHTKKVPQWRKGPDGTASLCNACGLRWQKQVRMSMQETMQPLGDGTTAVLFDDCLDEEADDAAEVGNVACQSTHEQQHMPSEENDSEEEDCDALGDDEREFEF</sequence>
<dbReference type="STRING" id="595528.A0A0D2X156"/>
<dbReference type="Gene3D" id="3.30.50.10">
    <property type="entry name" value="Erythroid Transcription Factor GATA-1, subunit A"/>
    <property type="match status" value="1"/>
</dbReference>